<name>A0AA87ZNQ2_FICCA</name>
<sequence length="376" mass="42433">MSPKLSLSVFAILLVNVASACRPGNYLAVPKHSALFVFGDSLFDAGNNHYFDTLLRFKADHPPYGETFFGYPTGRATNGRIIPDFISEYAGLPLIPPYLQPGQDWDYGVNFASIGGGVLDETHPGYVINLRGQLRNFMKVEKHLRHKLGSEEAETLLSAAVYLFNIGSNDYFARVQEGYNFFDWQDVQKEYVDMVVGNLTTAIQEIYNKGGRKFAFLSLSPIGYLPWVRASDSSSTYSFVEELIEIAKQQNRELSQVLQRLERSLKGFKHSTHDFYTSLSERSEYPSKYGFKEGEAACCGTGPYRGIFTCGKVINGYDLCEDPSDFLFFDSAHPTEKANEQFAKLFWSGDLDVTWPHNLKSLFELDSNCTSNVRRE</sequence>
<dbReference type="PANTHER" id="PTHR45966:SF1">
    <property type="entry name" value="GDSL ESTERASE_LIPASE 1-RELATED"/>
    <property type="match status" value="1"/>
</dbReference>
<dbReference type="InterPro" id="IPR044552">
    <property type="entry name" value="GLIP1-5/GLL25"/>
</dbReference>
<dbReference type="GO" id="GO:0016298">
    <property type="term" value="F:lipase activity"/>
    <property type="evidence" value="ECO:0007669"/>
    <property type="project" value="InterPro"/>
</dbReference>
<comment type="caution">
    <text evidence="5">The sequence shown here is derived from an EMBL/GenBank/DDBJ whole genome shotgun (WGS) entry which is preliminary data.</text>
</comment>
<accession>A0AA87ZNQ2</accession>
<organism evidence="5 6">
    <name type="scientific">Ficus carica</name>
    <name type="common">Common fig</name>
    <dbReference type="NCBI Taxonomy" id="3494"/>
    <lineage>
        <taxon>Eukaryota</taxon>
        <taxon>Viridiplantae</taxon>
        <taxon>Streptophyta</taxon>
        <taxon>Embryophyta</taxon>
        <taxon>Tracheophyta</taxon>
        <taxon>Spermatophyta</taxon>
        <taxon>Magnoliopsida</taxon>
        <taxon>eudicotyledons</taxon>
        <taxon>Gunneridae</taxon>
        <taxon>Pentapetalae</taxon>
        <taxon>rosids</taxon>
        <taxon>fabids</taxon>
        <taxon>Rosales</taxon>
        <taxon>Moraceae</taxon>
        <taxon>Ficeae</taxon>
        <taxon>Ficus</taxon>
    </lineage>
</organism>
<dbReference type="CDD" id="cd01837">
    <property type="entry name" value="SGNH_plant_lipase_like"/>
    <property type="match status" value="1"/>
</dbReference>
<dbReference type="Gene3D" id="3.40.50.1110">
    <property type="entry name" value="SGNH hydrolase"/>
    <property type="match status" value="1"/>
</dbReference>
<gene>
    <name evidence="5" type="ORF">TIFTF001_006324</name>
</gene>
<dbReference type="InterPro" id="IPR035669">
    <property type="entry name" value="SGNH_plant_lipase-like"/>
</dbReference>
<evidence type="ECO:0000256" key="1">
    <source>
        <dbReference type="ARBA" id="ARBA00008668"/>
    </source>
</evidence>
<feature type="coiled-coil region" evidence="3">
    <location>
        <begin position="240"/>
        <end position="271"/>
    </location>
</feature>
<dbReference type="PROSITE" id="PS01098">
    <property type="entry name" value="LIPASE_GDSL_SER"/>
    <property type="match status" value="1"/>
</dbReference>
<dbReference type="EMBL" id="BTGU01000006">
    <property type="protein sequence ID" value="GMN36814.1"/>
    <property type="molecule type" value="Genomic_DNA"/>
</dbReference>
<evidence type="ECO:0000313" key="5">
    <source>
        <dbReference type="EMBL" id="GMN36814.1"/>
    </source>
</evidence>
<reference evidence="5" key="1">
    <citation type="submission" date="2023-07" db="EMBL/GenBank/DDBJ databases">
        <title>draft genome sequence of fig (Ficus carica).</title>
        <authorList>
            <person name="Takahashi T."/>
            <person name="Nishimura K."/>
        </authorList>
    </citation>
    <scope>NUCLEOTIDE SEQUENCE</scope>
</reference>
<feature type="signal peptide" evidence="4">
    <location>
        <begin position="1"/>
        <end position="20"/>
    </location>
</feature>
<evidence type="ECO:0000256" key="2">
    <source>
        <dbReference type="ARBA" id="ARBA00022729"/>
    </source>
</evidence>
<evidence type="ECO:0000256" key="4">
    <source>
        <dbReference type="SAM" id="SignalP"/>
    </source>
</evidence>
<dbReference type="GO" id="GO:0006629">
    <property type="term" value="P:lipid metabolic process"/>
    <property type="evidence" value="ECO:0007669"/>
    <property type="project" value="InterPro"/>
</dbReference>
<dbReference type="SUPFAM" id="SSF52266">
    <property type="entry name" value="SGNH hydrolase"/>
    <property type="match status" value="1"/>
</dbReference>
<keyword evidence="2 4" id="KW-0732">Signal</keyword>
<dbReference type="PANTHER" id="PTHR45966">
    <property type="entry name" value="GDSL-LIKE LIPASE/ACYLHYDROLASE"/>
    <property type="match status" value="1"/>
</dbReference>
<keyword evidence="3" id="KW-0175">Coiled coil</keyword>
<dbReference type="InterPro" id="IPR008265">
    <property type="entry name" value="Lipase_GDSL_AS"/>
</dbReference>
<evidence type="ECO:0000313" key="6">
    <source>
        <dbReference type="Proteomes" id="UP001187192"/>
    </source>
</evidence>
<dbReference type="Gramene" id="FCD_00005718-RA">
    <property type="protein sequence ID" value="FCD_00005718-RA:cds"/>
    <property type="gene ID" value="FCD_00005718"/>
</dbReference>
<protein>
    <recommendedName>
        <fullName evidence="7">GDSL esterase/lipase 1-like</fullName>
    </recommendedName>
</protein>
<evidence type="ECO:0000256" key="3">
    <source>
        <dbReference type="SAM" id="Coils"/>
    </source>
</evidence>
<comment type="similarity">
    <text evidence="1">Belongs to the 'GDSL' lipolytic enzyme family.</text>
</comment>
<dbReference type="InterPro" id="IPR036514">
    <property type="entry name" value="SGNH_hydro_sf"/>
</dbReference>
<feature type="chain" id="PRO_5041721884" description="GDSL esterase/lipase 1-like" evidence="4">
    <location>
        <begin position="21"/>
        <end position="376"/>
    </location>
</feature>
<dbReference type="PROSITE" id="PS51257">
    <property type="entry name" value="PROKAR_LIPOPROTEIN"/>
    <property type="match status" value="1"/>
</dbReference>
<dbReference type="AlphaFoldDB" id="A0AA87ZNQ2"/>
<dbReference type="InterPro" id="IPR001087">
    <property type="entry name" value="GDSL"/>
</dbReference>
<evidence type="ECO:0008006" key="7">
    <source>
        <dbReference type="Google" id="ProtNLM"/>
    </source>
</evidence>
<proteinExistence type="inferred from homology"/>
<dbReference type="Proteomes" id="UP001187192">
    <property type="component" value="Unassembled WGS sequence"/>
</dbReference>
<keyword evidence="6" id="KW-1185">Reference proteome</keyword>
<dbReference type="Pfam" id="PF00657">
    <property type="entry name" value="Lipase_GDSL"/>
    <property type="match status" value="1"/>
</dbReference>